<protein>
    <submittedName>
        <fullName evidence="1">Uncharacterized protein</fullName>
    </submittedName>
</protein>
<name>A0ABR3CYW5_NEUIN</name>
<dbReference type="EMBL" id="JAVLET010000016">
    <property type="protein sequence ID" value="KAL0465645.1"/>
    <property type="molecule type" value="Genomic_DNA"/>
</dbReference>
<evidence type="ECO:0000313" key="1">
    <source>
        <dbReference type="EMBL" id="KAL0465645.1"/>
    </source>
</evidence>
<proteinExistence type="predicted"/>
<gene>
    <name evidence="1" type="ORF">QR685DRAFT_135688</name>
</gene>
<dbReference type="Proteomes" id="UP001451303">
    <property type="component" value="Unassembled WGS sequence"/>
</dbReference>
<organism evidence="1 2">
    <name type="scientific">Neurospora intermedia</name>
    <dbReference type="NCBI Taxonomy" id="5142"/>
    <lineage>
        <taxon>Eukaryota</taxon>
        <taxon>Fungi</taxon>
        <taxon>Dikarya</taxon>
        <taxon>Ascomycota</taxon>
        <taxon>Pezizomycotina</taxon>
        <taxon>Sordariomycetes</taxon>
        <taxon>Sordariomycetidae</taxon>
        <taxon>Sordariales</taxon>
        <taxon>Sordariaceae</taxon>
        <taxon>Neurospora</taxon>
    </lineage>
</organism>
<reference evidence="1 2" key="1">
    <citation type="submission" date="2023-09" db="EMBL/GenBank/DDBJ databases">
        <title>Multi-omics analysis of a traditional fermented food reveals byproduct-associated fungal strains for waste-to-food upcycling.</title>
        <authorList>
            <consortium name="Lawrence Berkeley National Laboratory"/>
            <person name="Rekdal V.M."/>
            <person name="Villalobos-Escobedo J.M."/>
            <person name="Rodriguez-Valeron N."/>
            <person name="Garcia M.O."/>
            <person name="Vasquez D.P."/>
            <person name="Damayanti I."/>
            <person name="Sorensen P.M."/>
            <person name="Baidoo E.E."/>
            <person name="De Carvalho A.C."/>
            <person name="Riley R."/>
            <person name="Lipzen A."/>
            <person name="He G."/>
            <person name="Yan M."/>
            <person name="Haridas S."/>
            <person name="Daum C."/>
            <person name="Yoshinaga Y."/>
            <person name="Ng V."/>
            <person name="Grigoriev I.V."/>
            <person name="Munk R."/>
            <person name="Nuraida L."/>
            <person name="Wijaya C.H."/>
            <person name="Morales P.-C."/>
            <person name="Keasling J.D."/>
        </authorList>
    </citation>
    <scope>NUCLEOTIDE SEQUENCE [LARGE SCALE GENOMIC DNA]</scope>
    <source>
        <strain evidence="1 2">FGSC 2613</strain>
    </source>
</reference>
<sequence>MCGPNVSGGRETKHSAQYSQMQSITVACGRTRPELSLPSTNPLSLNGLSSARPGIHFQPGLTRPVSICPRLLYQRYVFLEWPGCHFAIQGFRVCSVPSTLNLHVRSPPVYIQSVLTSL</sequence>
<evidence type="ECO:0000313" key="2">
    <source>
        <dbReference type="Proteomes" id="UP001451303"/>
    </source>
</evidence>
<comment type="caution">
    <text evidence="1">The sequence shown here is derived from an EMBL/GenBank/DDBJ whole genome shotgun (WGS) entry which is preliminary data.</text>
</comment>
<accession>A0ABR3CYW5</accession>
<keyword evidence="2" id="KW-1185">Reference proteome</keyword>